<dbReference type="Proteomes" id="UP000299102">
    <property type="component" value="Unassembled WGS sequence"/>
</dbReference>
<proteinExistence type="predicted"/>
<evidence type="ECO:0000256" key="1">
    <source>
        <dbReference type="SAM" id="MobiDB-lite"/>
    </source>
</evidence>
<gene>
    <name evidence="2" type="ORF">EVAR_94106_1</name>
</gene>
<accession>A0A4C1U6X2</accession>
<dbReference type="EMBL" id="BGZK01000136">
    <property type="protein sequence ID" value="GBP22069.1"/>
    <property type="molecule type" value="Genomic_DNA"/>
</dbReference>
<protein>
    <submittedName>
        <fullName evidence="2">Uncharacterized protein</fullName>
    </submittedName>
</protein>
<sequence>MVWLVVAGKPDHATPSNMVGLGDGRLNVNSVSRRCEARSRSDTSENKFEQWRRYTTRGRRRHQARGRRRSPTSPTPSAATEFENS</sequence>
<evidence type="ECO:0000313" key="3">
    <source>
        <dbReference type="Proteomes" id="UP000299102"/>
    </source>
</evidence>
<feature type="compositionally biased region" description="Basic and acidic residues" evidence="1">
    <location>
        <begin position="33"/>
        <end position="52"/>
    </location>
</feature>
<dbReference type="AlphaFoldDB" id="A0A4C1U6X2"/>
<organism evidence="2 3">
    <name type="scientific">Eumeta variegata</name>
    <name type="common">Bagworm moth</name>
    <name type="synonym">Eumeta japonica</name>
    <dbReference type="NCBI Taxonomy" id="151549"/>
    <lineage>
        <taxon>Eukaryota</taxon>
        <taxon>Metazoa</taxon>
        <taxon>Ecdysozoa</taxon>
        <taxon>Arthropoda</taxon>
        <taxon>Hexapoda</taxon>
        <taxon>Insecta</taxon>
        <taxon>Pterygota</taxon>
        <taxon>Neoptera</taxon>
        <taxon>Endopterygota</taxon>
        <taxon>Lepidoptera</taxon>
        <taxon>Glossata</taxon>
        <taxon>Ditrysia</taxon>
        <taxon>Tineoidea</taxon>
        <taxon>Psychidae</taxon>
        <taxon>Oiketicinae</taxon>
        <taxon>Eumeta</taxon>
    </lineage>
</organism>
<keyword evidence="3" id="KW-1185">Reference proteome</keyword>
<feature type="compositionally biased region" description="Low complexity" evidence="1">
    <location>
        <begin position="71"/>
        <end position="85"/>
    </location>
</feature>
<name>A0A4C1U6X2_EUMVA</name>
<evidence type="ECO:0000313" key="2">
    <source>
        <dbReference type="EMBL" id="GBP22069.1"/>
    </source>
</evidence>
<feature type="compositionally biased region" description="Basic residues" evidence="1">
    <location>
        <begin position="54"/>
        <end position="70"/>
    </location>
</feature>
<feature type="region of interest" description="Disordered" evidence="1">
    <location>
        <begin position="33"/>
        <end position="85"/>
    </location>
</feature>
<reference evidence="2 3" key="1">
    <citation type="journal article" date="2019" name="Commun. Biol.">
        <title>The bagworm genome reveals a unique fibroin gene that provides high tensile strength.</title>
        <authorList>
            <person name="Kono N."/>
            <person name="Nakamura H."/>
            <person name="Ohtoshi R."/>
            <person name="Tomita M."/>
            <person name="Numata K."/>
            <person name="Arakawa K."/>
        </authorList>
    </citation>
    <scope>NUCLEOTIDE SEQUENCE [LARGE SCALE GENOMIC DNA]</scope>
</reference>
<comment type="caution">
    <text evidence="2">The sequence shown here is derived from an EMBL/GenBank/DDBJ whole genome shotgun (WGS) entry which is preliminary data.</text>
</comment>